<keyword evidence="4" id="KW-0812">Transmembrane</keyword>
<dbReference type="InterPro" id="IPR025655">
    <property type="entry name" value="PEX14"/>
</dbReference>
<dbReference type="AlphaFoldDB" id="A0A8J1USJ3"/>
<feature type="compositionally biased region" description="Low complexity" evidence="18">
    <location>
        <begin position="91"/>
        <end position="107"/>
    </location>
</feature>
<dbReference type="EMBL" id="CAIIXF020000001">
    <property type="protein sequence ID" value="CAH1772816.1"/>
    <property type="molecule type" value="Genomic_DNA"/>
</dbReference>
<keyword evidence="2 16" id="KW-0813">Transport</keyword>
<reference evidence="19" key="1">
    <citation type="submission" date="2022-03" db="EMBL/GenBank/DDBJ databases">
        <authorList>
            <person name="Martin C."/>
        </authorList>
    </citation>
    <scope>NUCLEOTIDE SEQUENCE</scope>
</reference>
<evidence type="ECO:0000313" key="19">
    <source>
        <dbReference type="EMBL" id="CAH1772816.1"/>
    </source>
</evidence>
<comment type="subcellular location">
    <subcellularLocation>
        <location evidence="12">Endomembrane system</location>
        <topology evidence="12">Single-pass membrane protein</topology>
    </subcellularLocation>
    <subcellularLocation>
        <location evidence="13 16">Peroxisome membrane</location>
    </subcellularLocation>
</comment>
<dbReference type="GO" id="GO:0016560">
    <property type="term" value="P:protein import into peroxisome matrix, docking"/>
    <property type="evidence" value="ECO:0007669"/>
    <property type="project" value="UniProtKB-UniRule"/>
</dbReference>
<evidence type="ECO:0000256" key="13">
    <source>
        <dbReference type="ARBA" id="ARBA00046271"/>
    </source>
</evidence>
<keyword evidence="5 16" id="KW-0653">Protein transport</keyword>
<evidence type="ECO:0000256" key="2">
    <source>
        <dbReference type="ARBA" id="ARBA00022448"/>
    </source>
</evidence>
<evidence type="ECO:0000256" key="6">
    <source>
        <dbReference type="ARBA" id="ARBA00022989"/>
    </source>
</evidence>
<evidence type="ECO:0000256" key="10">
    <source>
        <dbReference type="ARBA" id="ARBA00023140"/>
    </source>
</evidence>
<dbReference type="PANTHER" id="PTHR23058">
    <property type="entry name" value="PEROXISOMAL MEMBRANE PROTEIN PEX14"/>
    <property type="match status" value="1"/>
</dbReference>
<protein>
    <recommendedName>
        <fullName evidence="11 16">Peroxisomal membrane protein PEX14</fullName>
    </recommendedName>
    <alternativeName>
        <fullName evidence="16">Peroxin-14</fullName>
    </alternativeName>
</protein>
<dbReference type="Proteomes" id="UP000749559">
    <property type="component" value="Unassembled WGS sequence"/>
</dbReference>
<comment type="similarity">
    <text evidence="1 16">Belongs to the peroxin-14 family.</text>
</comment>
<comment type="function">
    <text evidence="14">Component of the PEX13-PEX14 docking complex, a translocon channel that specifically mediates the import of peroxisomal cargo proteins bound to PEX5 receptor. The PEX13-PEX14 docking complex forms a large import pore which can be opened to a diameter of about 9 nm. Mechanistically, PEX5 receptor along with cargo proteins associates with the PEX14 subunit of the PEX13-PEX14 docking complex in the cytosol, leading to the insertion of the receptor into the organelle membrane with the concomitant translocation of the cargo into the peroxisome matrix. Plays a key role for peroxisome movement through a direct interaction with tubulin.</text>
</comment>
<keyword evidence="10 16" id="KW-0576">Peroxisome</keyword>
<evidence type="ECO:0000256" key="8">
    <source>
        <dbReference type="ARBA" id="ARBA00023010"/>
    </source>
</evidence>
<name>A0A8J1USJ3_OWEFU</name>
<dbReference type="GO" id="GO:0012505">
    <property type="term" value="C:endomembrane system"/>
    <property type="evidence" value="ECO:0007669"/>
    <property type="project" value="UniProtKB-SubCell"/>
</dbReference>
<evidence type="ECO:0000256" key="15">
    <source>
        <dbReference type="ARBA" id="ARBA00065694"/>
    </source>
</evidence>
<feature type="compositionally biased region" description="Polar residues" evidence="18">
    <location>
        <begin position="268"/>
        <end position="287"/>
    </location>
</feature>
<dbReference type="Pfam" id="PF04695">
    <property type="entry name" value="Pex14_N"/>
    <property type="match status" value="1"/>
</dbReference>
<feature type="compositionally biased region" description="Polar residues" evidence="18">
    <location>
        <begin position="69"/>
        <end position="88"/>
    </location>
</feature>
<keyword evidence="17" id="KW-0175">Coiled coil</keyword>
<comment type="subunit">
    <text evidence="15">Interacts with PEX13; forming the PEX13-PEX14 docking complex. Interacts with PEX5 (via WxxxF/Y motifs). Interacts with PEX19. Interacts with tubulin.</text>
</comment>
<dbReference type="FunFam" id="1.10.10.10:FF:000296">
    <property type="entry name" value="Peroxisomal membrane protein PEX14"/>
    <property type="match status" value="1"/>
</dbReference>
<gene>
    <name evidence="19" type="ORF">OFUS_LOCUS517</name>
</gene>
<dbReference type="Gene3D" id="1.10.10.10">
    <property type="entry name" value="Winged helix-like DNA-binding domain superfamily/Winged helix DNA-binding domain"/>
    <property type="match status" value="1"/>
</dbReference>
<evidence type="ECO:0000256" key="4">
    <source>
        <dbReference type="ARBA" id="ARBA00022692"/>
    </source>
</evidence>
<keyword evidence="9 16" id="KW-0472">Membrane</keyword>
<dbReference type="PANTHER" id="PTHR23058:SF0">
    <property type="entry name" value="PEROXISOMAL MEMBRANE PROTEIN PEX14"/>
    <property type="match status" value="1"/>
</dbReference>
<dbReference type="GO" id="GO:0005778">
    <property type="term" value="C:peroxisomal membrane"/>
    <property type="evidence" value="ECO:0007669"/>
    <property type="project" value="UniProtKB-SubCell"/>
</dbReference>
<keyword evidence="8" id="KW-0811">Translocation</keyword>
<feature type="region of interest" description="Disordered" evidence="18">
    <location>
        <begin position="1"/>
        <end position="30"/>
    </location>
</feature>
<evidence type="ECO:0000256" key="16">
    <source>
        <dbReference type="RuleBase" id="RU367032"/>
    </source>
</evidence>
<evidence type="ECO:0000256" key="9">
    <source>
        <dbReference type="ARBA" id="ARBA00023136"/>
    </source>
</evidence>
<evidence type="ECO:0000256" key="18">
    <source>
        <dbReference type="SAM" id="MobiDB-lite"/>
    </source>
</evidence>
<dbReference type="OrthoDB" id="441517at2759"/>
<evidence type="ECO:0000256" key="5">
    <source>
        <dbReference type="ARBA" id="ARBA00022927"/>
    </source>
</evidence>
<keyword evidence="3" id="KW-0597">Phosphoprotein</keyword>
<evidence type="ECO:0000256" key="17">
    <source>
        <dbReference type="SAM" id="Coils"/>
    </source>
</evidence>
<feature type="region of interest" description="Disordered" evidence="18">
    <location>
        <begin position="68"/>
        <end position="107"/>
    </location>
</feature>
<sequence length="402" mass="43894">MASDGSDDPQAMSPAASPPVTQPRENLIGTAIKFLQNPQVRSSNFAQRKAFLEKKGLTSEEIDIAIERSGTSGDQNNPLPVQNTSSPVAQPPGQYQQGPYPQGQLQPLQPLPGPVSWWTRIKDFAFVVSAVYAVYALVKKYVIPYLMGKSAEEKQLETLQSSVNQLQNSMKTTLDKLNETLDTVNETVGQQASQIRQISLNTGNTAFQSSSAMKTTEASYVNEIKTEITSLKGLLLNRRQFPPTPASTPVIPAWQRPPPPALEDTSQEQDNTQGSPDTSIADNTGEVTSRDSRNDLQGQDDKIVEFSEQADSDLETNSQKLESKTNDLDRKEENILLGKEHETVVIDSNIEVKNNDTLQVNGDGDTPHVNGIDASQTKGMIAGLEDTEVMKQQDNPIVSSPS</sequence>
<evidence type="ECO:0000256" key="12">
    <source>
        <dbReference type="ARBA" id="ARBA00037847"/>
    </source>
</evidence>
<evidence type="ECO:0000256" key="11">
    <source>
        <dbReference type="ARBA" id="ARBA00029502"/>
    </source>
</evidence>
<evidence type="ECO:0000313" key="20">
    <source>
        <dbReference type="Proteomes" id="UP000749559"/>
    </source>
</evidence>
<dbReference type="InterPro" id="IPR006785">
    <property type="entry name" value="Pex14_N"/>
</dbReference>
<comment type="caution">
    <text evidence="19">The sequence shown here is derived from an EMBL/GenBank/DDBJ whole genome shotgun (WGS) entry which is preliminary data.</text>
</comment>
<dbReference type="GO" id="GO:0005102">
    <property type="term" value="F:signaling receptor binding"/>
    <property type="evidence" value="ECO:0007669"/>
    <property type="project" value="TreeGrafter"/>
</dbReference>
<organism evidence="19 20">
    <name type="scientific">Owenia fusiformis</name>
    <name type="common">Polychaete worm</name>
    <dbReference type="NCBI Taxonomy" id="6347"/>
    <lineage>
        <taxon>Eukaryota</taxon>
        <taxon>Metazoa</taxon>
        <taxon>Spiralia</taxon>
        <taxon>Lophotrochozoa</taxon>
        <taxon>Annelida</taxon>
        <taxon>Polychaeta</taxon>
        <taxon>Sedentaria</taxon>
        <taxon>Canalipalpata</taxon>
        <taxon>Sabellida</taxon>
        <taxon>Oweniida</taxon>
        <taxon>Oweniidae</taxon>
        <taxon>Owenia</taxon>
    </lineage>
</organism>
<evidence type="ECO:0000256" key="7">
    <source>
        <dbReference type="ARBA" id="ARBA00022990"/>
    </source>
</evidence>
<evidence type="ECO:0000256" key="14">
    <source>
        <dbReference type="ARBA" id="ARBA00055057"/>
    </source>
</evidence>
<feature type="compositionally biased region" description="Basic and acidic residues" evidence="18">
    <location>
        <begin position="288"/>
        <end position="305"/>
    </location>
</feature>
<dbReference type="GO" id="GO:1990429">
    <property type="term" value="C:peroxisomal importomer complex"/>
    <property type="evidence" value="ECO:0007669"/>
    <property type="project" value="TreeGrafter"/>
</dbReference>
<feature type="region of interest" description="Disordered" evidence="18">
    <location>
        <begin position="239"/>
        <end position="327"/>
    </location>
</feature>
<evidence type="ECO:0000256" key="3">
    <source>
        <dbReference type="ARBA" id="ARBA00022553"/>
    </source>
</evidence>
<accession>A0A8J1USJ3</accession>
<keyword evidence="6" id="KW-1133">Transmembrane helix</keyword>
<evidence type="ECO:0000256" key="1">
    <source>
        <dbReference type="ARBA" id="ARBA00005443"/>
    </source>
</evidence>
<keyword evidence="7" id="KW-0007">Acetylation</keyword>
<feature type="coiled-coil region" evidence="17">
    <location>
        <begin position="149"/>
        <end position="176"/>
    </location>
</feature>
<keyword evidence="20" id="KW-1185">Reference proteome</keyword>
<proteinExistence type="inferred from homology"/>
<dbReference type="InterPro" id="IPR036388">
    <property type="entry name" value="WH-like_DNA-bd_sf"/>
</dbReference>